<dbReference type="EMBL" id="CAKMRJ010005412">
    <property type="protein sequence ID" value="CAH1440906.1"/>
    <property type="molecule type" value="Genomic_DNA"/>
</dbReference>
<dbReference type="Proteomes" id="UP001157418">
    <property type="component" value="Unassembled WGS sequence"/>
</dbReference>
<sequence>MANKEALKICTIKSRLSRKTLVDIVKKYHIYPDFRLCLCEPGNAIVDALEGFVGVYRVFFKSWLCLLAFDFLEEIFDYYHLHITQITPKWVSKNHLICDVMLYI</sequence>
<gene>
    <name evidence="1" type="ORF">LVIROSA_LOCUS27010</name>
</gene>
<organism evidence="1 2">
    <name type="scientific">Lactuca virosa</name>
    <dbReference type="NCBI Taxonomy" id="75947"/>
    <lineage>
        <taxon>Eukaryota</taxon>
        <taxon>Viridiplantae</taxon>
        <taxon>Streptophyta</taxon>
        <taxon>Embryophyta</taxon>
        <taxon>Tracheophyta</taxon>
        <taxon>Spermatophyta</taxon>
        <taxon>Magnoliopsida</taxon>
        <taxon>eudicotyledons</taxon>
        <taxon>Gunneridae</taxon>
        <taxon>Pentapetalae</taxon>
        <taxon>asterids</taxon>
        <taxon>campanulids</taxon>
        <taxon>Asterales</taxon>
        <taxon>Asteraceae</taxon>
        <taxon>Cichorioideae</taxon>
        <taxon>Cichorieae</taxon>
        <taxon>Lactucinae</taxon>
        <taxon>Lactuca</taxon>
    </lineage>
</organism>
<comment type="caution">
    <text evidence="1">The sequence shown here is derived from an EMBL/GenBank/DDBJ whole genome shotgun (WGS) entry which is preliminary data.</text>
</comment>
<proteinExistence type="predicted"/>
<evidence type="ECO:0000313" key="2">
    <source>
        <dbReference type="Proteomes" id="UP001157418"/>
    </source>
</evidence>
<name>A0AAU9NSG8_9ASTR</name>
<accession>A0AAU9NSG8</accession>
<evidence type="ECO:0000313" key="1">
    <source>
        <dbReference type="EMBL" id="CAH1440906.1"/>
    </source>
</evidence>
<dbReference type="AlphaFoldDB" id="A0AAU9NSG8"/>
<keyword evidence="2" id="KW-1185">Reference proteome</keyword>
<protein>
    <submittedName>
        <fullName evidence="1">Uncharacterized protein</fullName>
    </submittedName>
</protein>
<reference evidence="1 2" key="1">
    <citation type="submission" date="2022-01" db="EMBL/GenBank/DDBJ databases">
        <authorList>
            <person name="Xiong W."/>
            <person name="Schranz E."/>
        </authorList>
    </citation>
    <scope>NUCLEOTIDE SEQUENCE [LARGE SCALE GENOMIC DNA]</scope>
</reference>